<dbReference type="AlphaFoldDB" id="A0AA38HNF1"/>
<name>A0AA38HNF1_9CUCU</name>
<organism evidence="1 3">
    <name type="scientific">Zophobas morio</name>
    <dbReference type="NCBI Taxonomy" id="2755281"/>
    <lineage>
        <taxon>Eukaryota</taxon>
        <taxon>Metazoa</taxon>
        <taxon>Ecdysozoa</taxon>
        <taxon>Arthropoda</taxon>
        <taxon>Hexapoda</taxon>
        <taxon>Insecta</taxon>
        <taxon>Pterygota</taxon>
        <taxon>Neoptera</taxon>
        <taxon>Endopterygota</taxon>
        <taxon>Coleoptera</taxon>
        <taxon>Polyphaga</taxon>
        <taxon>Cucujiformia</taxon>
        <taxon>Tenebrionidae</taxon>
        <taxon>Zophobas</taxon>
    </lineage>
</organism>
<dbReference type="Proteomes" id="UP001168821">
    <property type="component" value="Unassembled WGS sequence"/>
</dbReference>
<comment type="caution">
    <text evidence="1">The sequence shown here is derived from an EMBL/GenBank/DDBJ whole genome shotgun (WGS) entry which is preliminary data.</text>
</comment>
<evidence type="ECO:0000313" key="3">
    <source>
        <dbReference type="Proteomes" id="UP001168821"/>
    </source>
</evidence>
<proteinExistence type="predicted"/>
<dbReference type="EMBL" id="JALNTZ010000002">
    <property type="protein sequence ID" value="KAJ3662518.1"/>
    <property type="molecule type" value="Genomic_DNA"/>
</dbReference>
<reference evidence="1" key="1">
    <citation type="journal article" date="2023" name="G3 (Bethesda)">
        <title>Whole genome assemblies of Zophobas morio and Tenebrio molitor.</title>
        <authorList>
            <person name="Kaur S."/>
            <person name="Stinson S.A."/>
            <person name="diCenzo G.C."/>
        </authorList>
    </citation>
    <scope>NUCLEOTIDE SEQUENCE</scope>
    <source>
        <strain evidence="1">QUZm001</strain>
    </source>
</reference>
<sequence length="122" mass="14303">MSANTTIPPEIIKQGQELRQKLLPAKSQGIYEKTYVNFQEWKNERRIEEVTDDVLLTYLDMWSKKLSPCSLWPEYSMLKATLRANDNIDMEKFGAIVPCLKNVGYRSKKSNVLCIMYKEMQF</sequence>
<gene>
    <name evidence="2" type="ORF">Zmor_006863</name>
    <name evidence="1" type="ORF">Zmor_027278</name>
</gene>
<keyword evidence="3" id="KW-1185">Reference proteome</keyword>
<accession>A0AA38HNF1</accession>
<protein>
    <submittedName>
        <fullName evidence="1">Uncharacterized protein</fullName>
    </submittedName>
</protein>
<evidence type="ECO:0000313" key="2">
    <source>
        <dbReference type="EMBL" id="KAJ3662518.1"/>
    </source>
</evidence>
<dbReference type="EMBL" id="JALNTZ010000009">
    <property type="protein sequence ID" value="KAJ3640735.1"/>
    <property type="molecule type" value="Genomic_DNA"/>
</dbReference>
<evidence type="ECO:0000313" key="1">
    <source>
        <dbReference type="EMBL" id="KAJ3640735.1"/>
    </source>
</evidence>